<feature type="compositionally biased region" description="Polar residues" evidence="1">
    <location>
        <begin position="299"/>
        <end position="325"/>
    </location>
</feature>
<dbReference type="STRING" id="5722.A2FZI3"/>
<sequence length="795" mass="90627">MDELLVHLSWINHMAKRVLSQSDTASEKLLLCLEFASNKQKFQDISLKSDIETIQDVLLGIQYLIIASIFHDVTVSNQNANDNYSSVLNILDSIGYKPQQPCTVSGLVSGNAEDHLNLCLIIEFVVFDKTLTKDQLISDIRRLPRSFYVLEKQVNFIEEAINIWVSKFPCIHTIPDITDAQHDIAKGYYVAGILSRVFPAQVPKSSIVINSNMTDEQIKSNWDLCKPVLNDLGVFTPSKFPIPEKLFMCFISDLFYATRVGAKKFVKVEPPPPPVAVVKPIVTPISVLPARPLIITSVINKQPRPKTSTSSSRGNNQNKKLSKQPNDTEKTKNAMSTPIVASSNNDVEIELVSIALENFTGHNDPENSQFAKVIVKFANSHKINNKEFLAKFSGKEEFAQKFFEWCRKKPEGIPPSVMKVVKKKPWIAKEKQSNESHEKHHHKHESSSKNDKKDEKQDQNKQEKKENVKNKNNENQNSKSASETSTNDKKSENTDQSKQEKKETEKNKNHENHNSKNSTHTSSNEKKNSSKHNEDDKNHEDPKSDKNKVKDQNSKDENKELKNSDKKEIDQSQNQPKNDKNQENENIEKEKQNPAQEQPKIVDKSKLPHVKWVGVDEIAARRAMINAQKKNSLSIYGDSEESLPDEFELRMDPPKKAIPERFRLSHSKKEITEHTSTVPNISTIANALKYHALPGPAHVDEYNNLMKILQDRFSNERILILMASRTMKYKGIYILNNDVAKKIYGIGQDSIYQSDVSAFYKFVNGTKQYERILSKSFTQTTDGFSMKREKEPQSW</sequence>
<evidence type="ECO:0000313" key="3">
    <source>
        <dbReference type="EMBL" id="EAX89683.1"/>
    </source>
</evidence>
<protein>
    <recommendedName>
        <fullName evidence="2">CKK domain-containing protein</fullName>
    </recommendedName>
</protein>
<dbReference type="Pfam" id="PF08683">
    <property type="entry name" value="CAMSAP_CKK"/>
    <property type="match status" value="1"/>
</dbReference>
<dbReference type="PANTHER" id="PTHR46563:SF3">
    <property type="entry name" value="B30.2_SPRY DOMAIN-CONTAINING PROTEIN"/>
    <property type="match status" value="1"/>
</dbReference>
<proteinExistence type="predicted"/>
<feature type="compositionally biased region" description="Low complexity" evidence="1">
    <location>
        <begin position="473"/>
        <end position="483"/>
    </location>
</feature>
<evidence type="ECO:0000259" key="2">
    <source>
        <dbReference type="PROSITE" id="PS51508"/>
    </source>
</evidence>
<keyword evidence="4" id="KW-1185">Reference proteome</keyword>
<dbReference type="VEuPathDB" id="TrichDB:TVAG_471550"/>
<dbReference type="InterPro" id="IPR038209">
    <property type="entry name" value="CKK_dom_sf"/>
</dbReference>
<feature type="domain" description="CKK" evidence="2">
    <location>
        <begin position="668"/>
        <end position="795"/>
    </location>
</feature>
<organism evidence="3 4">
    <name type="scientific">Trichomonas vaginalis (strain ATCC PRA-98 / G3)</name>
    <dbReference type="NCBI Taxonomy" id="412133"/>
    <lineage>
        <taxon>Eukaryota</taxon>
        <taxon>Metamonada</taxon>
        <taxon>Parabasalia</taxon>
        <taxon>Trichomonadida</taxon>
        <taxon>Trichomonadidae</taxon>
        <taxon>Trichomonas</taxon>
    </lineage>
</organism>
<feature type="compositionally biased region" description="Basic and acidic residues" evidence="1">
    <location>
        <begin position="577"/>
        <end position="592"/>
    </location>
</feature>
<dbReference type="SUPFAM" id="SSF50346">
    <property type="entry name" value="PRC-barrel domain"/>
    <property type="match status" value="1"/>
</dbReference>
<dbReference type="Gene3D" id="3.10.20.360">
    <property type="entry name" value="CKK domain"/>
    <property type="match status" value="1"/>
</dbReference>
<feature type="region of interest" description="Disordered" evidence="1">
    <location>
        <begin position="428"/>
        <end position="604"/>
    </location>
</feature>
<reference evidence="3" key="2">
    <citation type="journal article" date="2007" name="Science">
        <title>Draft genome sequence of the sexually transmitted pathogen Trichomonas vaginalis.</title>
        <authorList>
            <person name="Carlton J.M."/>
            <person name="Hirt R.P."/>
            <person name="Silva J.C."/>
            <person name="Delcher A.L."/>
            <person name="Schatz M."/>
            <person name="Zhao Q."/>
            <person name="Wortman J.R."/>
            <person name="Bidwell S.L."/>
            <person name="Alsmark U.C.M."/>
            <person name="Besteiro S."/>
            <person name="Sicheritz-Ponten T."/>
            <person name="Noel C.J."/>
            <person name="Dacks J.B."/>
            <person name="Foster P.G."/>
            <person name="Simillion C."/>
            <person name="Van de Peer Y."/>
            <person name="Miranda-Saavedra D."/>
            <person name="Barton G.J."/>
            <person name="Westrop G.D."/>
            <person name="Mueller S."/>
            <person name="Dessi D."/>
            <person name="Fiori P.L."/>
            <person name="Ren Q."/>
            <person name="Paulsen I."/>
            <person name="Zhang H."/>
            <person name="Bastida-Corcuera F.D."/>
            <person name="Simoes-Barbosa A."/>
            <person name="Brown M.T."/>
            <person name="Hayes R.D."/>
            <person name="Mukherjee M."/>
            <person name="Okumura C.Y."/>
            <person name="Schneider R."/>
            <person name="Smith A.J."/>
            <person name="Vanacova S."/>
            <person name="Villalvazo M."/>
            <person name="Haas B.J."/>
            <person name="Pertea M."/>
            <person name="Feldblyum T.V."/>
            <person name="Utterback T.R."/>
            <person name="Shu C.L."/>
            <person name="Osoegawa K."/>
            <person name="de Jong P.J."/>
            <person name="Hrdy I."/>
            <person name="Horvathova L."/>
            <person name="Zubacova Z."/>
            <person name="Dolezal P."/>
            <person name="Malik S.B."/>
            <person name="Logsdon J.M. Jr."/>
            <person name="Henze K."/>
            <person name="Gupta A."/>
            <person name="Wang C.C."/>
            <person name="Dunne R.L."/>
            <person name="Upcroft J.A."/>
            <person name="Upcroft P."/>
            <person name="White O."/>
            <person name="Salzberg S.L."/>
            <person name="Tang P."/>
            <person name="Chiu C.-H."/>
            <person name="Lee Y.-S."/>
            <person name="Embley T.M."/>
            <person name="Coombs G.H."/>
            <person name="Mottram J.C."/>
            <person name="Tachezy J."/>
            <person name="Fraser-Liggett C.M."/>
            <person name="Johnson P.J."/>
        </authorList>
    </citation>
    <scope>NUCLEOTIDE SEQUENCE [LARGE SCALE GENOMIC DNA]</scope>
    <source>
        <strain evidence="3">G3</strain>
    </source>
</reference>
<dbReference type="PANTHER" id="PTHR46563">
    <property type="entry name" value="RING-TYPE DOMAIN-CONTAINING PROTEIN"/>
    <property type="match status" value="1"/>
</dbReference>
<dbReference type="OrthoDB" id="10520185at2759"/>
<dbReference type="SMART" id="SM01051">
    <property type="entry name" value="CAMSAP_CKK"/>
    <property type="match status" value="1"/>
</dbReference>
<feature type="compositionally biased region" description="Basic and acidic residues" evidence="1">
    <location>
        <begin position="445"/>
        <end position="472"/>
    </location>
</feature>
<evidence type="ECO:0000313" key="4">
    <source>
        <dbReference type="Proteomes" id="UP000001542"/>
    </source>
</evidence>
<feature type="compositionally biased region" description="Basic and acidic residues" evidence="1">
    <location>
        <begin position="486"/>
        <end position="514"/>
    </location>
</feature>
<dbReference type="AlphaFoldDB" id="A2FZI3"/>
<feature type="compositionally biased region" description="Basic and acidic residues" evidence="1">
    <location>
        <begin position="523"/>
        <end position="570"/>
    </location>
</feature>
<gene>
    <name evidence="3" type="ORF">TVAG_471550</name>
</gene>
<dbReference type="Proteomes" id="UP000001542">
    <property type="component" value="Unassembled WGS sequence"/>
</dbReference>
<accession>A2FZI3</accession>
<dbReference type="InParanoid" id="A2FZI3"/>
<dbReference type="EMBL" id="DS114177">
    <property type="protein sequence ID" value="EAX89683.1"/>
    <property type="molecule type" value="Genomic_DNA"/>
</dbReference>
<feature type="region of interest" description="Disordered" evidence="1">
    <location>
        <begin position="299"/>
        <end position="339"/>
    </location>
</feature>
<dbReference type="InterPro" id="IPR014797">
    <property type="entry name" value="CKK_CAMSAP"/>
</dbReference>
<dbReference type="GO" id="GO:0008017">
    <property type="term" value="F:microtubule binding"/>
    <property type="evidence" value="ECO:0007669"/>
    <property type="project" value="InterPro"/>
</dbReference>
<dbReference type="KEGG" id="tva:4747354"/>
<reference evidence="3" key="1">
    <citation type="submission" date="2006-10" db="EMBL/GenBank/DDBJ databases">
        <authorList>
            <person name="Amadeo P."/>
            <person name="Zhao Q."/>
            <person name="Wortman J."/>
            <person name="Fraser-Liggett C."/>
            <person name="Carlton J."/>
        </authorList>
    </citation>
    <scope>NUCLEOTIDE SEQUENCE</scope>
    <source>
        <strain evidence="3">G3</strain>
    </source>
</reference>
<name>A2FZI3_TRIV3</name>
<feature type="compositionally biased region" description="Basic and acidic residues" evidence="1">
    <location>
        <begin position="428"/>
        <end position="438"/>
    </location>
</feature>
<dbReference type="VEuPathDB" id="TrichDB:TVAGG3_0423870"/>
<dbReference type="RefSeq" id="XP_001302613.1">
    <property type="nucleotide sequence ID" value="XM_001302612.1"/>
</dbReference>
<dbReference type="InterPro" id="IPR011033">
    <property type="entry name" value="PRC_barrel-like_sf"/>
</dbReference>
<evidence type="ECO:0000256" key="1">
    <source>
        <dbReference type="SAM" id="MobiDB-lite"/>
    </source>
</evidence>
<dbReference type="PROSITE" id="PS51508">
    <property type="entry name" value="CKK"/>
    <property type="match status" value="1"/>
</dbReference>